<accession>A0AB39QAG3</accession>
<protein>
    <submittedName>
        <fullName evidence="2">Uncharacterized protein</fullName>
    </submittedName>
</protein>
<dbReference type="RefSeq" id="WP_369173061.1">
    <property type="nucleotide sequence ID" value="NZ_CP163439.1"/>
</dbReference>
<keyword evidence="1" id="KW-1133">Transmembrane helix</keyword>
<dbReference type="AlphaFoldDB" id="A0AB39QAG3"/>
<dbReference type="EMBL" id="CP163439">
    <property type="protein sequence ID" value="XDQ38363.1"/>
    <property type="molecule type" value="Genomic_DNA"/>
</dbReference>
<name>A0AB39QAG3_9ACTN</name>
<sequence length="88" mass="9732">MKPDTEEVLRAALANVASSVPDASATSYRKVQIRWRRREYRRRCFVAVLVLLIVVVVCAIGLLMLSGASPDTHVIFNTATTPPPLVPR</sequence>
<keyword evidence="1" id="KW-0812">Transmembrane</keyword>
<feature type="transmembrane region" description="Helical" evidence="1">
    <location>
        <begin position="44"/>
        <end position="65"/>
    </location>
</feature>
<organism evidence="2">
    <name type="scientific">Streptomyces sp. R28</name>
    <dbReference type="NCBI Taxonomy" id="3238628"/>
    <lineage>
        <taxon>Bacteria</taxon>
        <taxon>Bacillati</taxon>
        <taxon>Actinomycetota</taxon>
        <taxon>Actinomycetes</taxon>
        <taxon>Kitasatosporales</taxon>
        <taxon>Streptomycetaceae</taxon>
        <taxon>Streptomyces</taxon>
    </lineage>
</organism>
<gene>
    <name evidence="2" type="ORF">AB5J49_36180</name>
</gene>
<evidence type="ECO:0000313" key="2">
    <source>
        <dbReference type="EMBL" id="XDQ38363.1"/>
    </source>
</evidence>
<keyword evidence="1" id="KW-0472">Membrane</keyword>
<proteinExistence type="predicted"/>
<reference evidence="2" key="1">
    <citation type="submission" date="2024-07" db="EMBL/GenBank/DDBJ databases">
        <authorList>
            <person name="Yu S.T."/>
        </authorList>
    </citation>
    <scope>NUCLEOTIDE SEQUENCE</scope>
    <source>
        <strain evidence="2">R28</strain>
    </source>
</reference>
<evidence type="ECO:0000256" key="1">
    <source>
        <dbReference type="SAM" id="Phobius"/>
    </source>
</evidence>